<feature type="compositionally biased region" description="Basic and acidic residues" evidence="1">
    <location>
        <begin position="323"/>
        <end position="341"/>
    </location>
</feature>
<dbReference type="Proteomes" id="UP000237105">
    <property type="component" value="Unassembled WGS sequence"/>
</dbReference>
<name>A0A2P5A5U0_PARAD</name>
<sequence length="484" mass="55090">MEILRSSSGSPVPTSKSATTGRKESVKGGLKRAIVAKENIAKKRKVFAISSTSMDDIPSLVHHILFREVYRTDNDQMWFDIGRHKLKFSIEEFEVVLGLHCVGDTDQNRFMSDDIRLKENKDFNNYPWEKAFRTITFKHLRSALRDKEKINVMIGSKKGTESCKLYGFPLALQLWFYECMSSLDGSVCESADYGYSRILNWKSSRSPHYEDLETNIFGSKKIKIKGFSLSDVEKKRPSVGWNLNSSEKIGQDDDDFEDPPVRVTRVTETSTSTTKESNIAFQFSPSDILFDLPEDQMEGVVVGEATNDKEKETVADSVGASNKEIKKPENEHNDEKQDDASQHCIQSENLDKVNENIEVSKDEEHQDIKMESCAEFFDSLDLDTIDDDESKAIVPYIGSSSECKFVEFTSVVSKREPKPRAQLKSPYINIFGSSKHIQEPKKNYIAKRKVKGLYPFKTDLLAEADSNMDTKFNSWFEKGLKPDN</sequence>
<feature type="region of interest" description="Disordered" evidence="1">
    <location>
        <begin position="304"/>
        <end position="353"/>
    </location>
</feature>
<dbReference type="Pfam" id="PF09331">
    <property type="entry name" value="DUF1985"/>
    <property type="match status" value="1"/>
</dbReference>
<proteinExistence type="predicted"/>
<feature type="non-terminal residue" evidence="3">
    <location>
        <position position="484"/>
    </location>
</feature>
<dbReference type="EMBL" id="JXTB01000899">
    <property type="protein sequence ID" value="PON31922.1"/>
    <property type="molecule type" value="Genomic_DNA"/>
</dbReference>
<evidence type="ECO:0000313" key="3">
    <source>
        <dbReference type="EMBL" id="PON31922.1"/>
    </source>
</evidence>
<dbReference type="AlphaFoldDB" id="A0A2P5A5U0"/>
<evidence type="ECO:0000313" key="4">
    <source>
        <dbReference type="Proteomes" id="UP000237105"/>
    </source>
</evidence>
<dbReference type="PANTHER" id="PTHR48449">
    <property type="entry name" value="DUF1985 DOMAIN-CONTAINING PROTEIN"/>
    <property type="match status" value="1"/>
</dbReference>
<protein>
    <recommendedName>
        <fullName evidence="2">DUF1985 domain-containing protein</fullName>
    </recommendedName>
</protein>
<accession>A0A2P5A5U0</accession>
<gene>
    <name evidence="3" type="ORF">PanWU01x14_365730</name>
</gene>
<dbReference type="InterPro" id="IPR015410">
    <property type="entry name" value="DUF1985"/>
</dbReference>
<organism evidence="3 4">
    <name type="scientific">Parasponia andersonii</name>
    <name type="common">Sponia andersonii</name>
    <dbReference type="NCBI Taxonomy" id="3476"/>
    <lineage>
        <taxon>Eukaryota</taxon>
        <taxon>Viridiplantae</taxon>
        <taxon>Streptophyta</taxon>
        <taxon>Embryophyta</taxon>
        <taxon>Tracheophyta</taxon>
        <taxon>Spermatophyta</taxon>
        <taxon>Magnoliopsida</taxon>
        <taxon>eudicotyledons</taxon>
        <taxon>Gunneridae</taxon>
        <taxon>Pentapetalae</taxon>
        <taxon>rosids</taxon>
        <taxon>fabids</taxon>
        <taxon>Rosales</taxon>
        <taxon>Cannabaceae</taxon>
        <taxon>Parasponia</taxon>
    </lineage>
</organism>
<feature type="region of interest" description="Disordered" evidence="1">
    <location>
        <begin position="1"/>
        <end position="25"/>
    </location>
</feature>
<comment type="caution">
    <text evidence="3">The sequence shown here is derived from an EMBL/GenBank/DDBJ whole genome shotgun (WGS) entry which is preliminary data.</text>
</comment>
<evidence type="ECO:0000256" key="1">
    <source>
        <dbReference type="SAM" id="MobiDB-lite"/>
    </source>
</evidence>
<feature type="compositionally biased region" description="Low complexity" evidence="1">
    <location>
        <begin position="1"/>
        <end position="17"/>
    </location>
</feature>
<reference evidence="4" key="1">
    <citation type="submission" date="2016-06" db="EMBL/GenBank/DDBJ databases">
        <title>Parallel loss of symbiosis genes in relatives of nitrogen-fixing non-legume Parasponia.</title>
        <authorList>
            <person name="Van Velzen R."/>
            <person name="Holmer R."/>
            <person name="Bu F."/>
            <person name="Rutten L."/>
            <person name="Van Zeijl A."/>
            <person name="Liu W."/>
            <person name="Santuari L."/>
            <person name="Cao Q."/>
            <person name="Sharma T."/>
            <person name="Shen D."/>
            <person name="Roswanjaya Y."/>
            <person name="Wardhani T."/>
            <person name="Kalhor M.S."/>
            <person name="Jansen J."/>
            <person name="Van den Hoogen J."/>
            <person name="Gungor B."/>
            <person name="Hartog M."/>
            <person name="Hontelez J."/>
            <person name="Verver J."/>
            <person name="Yang W.-C."/>
            <person name="Schijlen E."/>
            <person name="Repin R."/>
            <person name="Schilthuizen M."/>
            <person name="Schranz E."/>
            <person name="Heidstra R."/>
            <person name="Miyata K."/>
            <person name="Fedorova E."/>
            <person name="Kohlen W."/>
            <person name="Bisseling T."/>
            <person name="Smit S."/>
            <person name="Geurts R."/>
        </authorList>
    </citation>
    <scope>NUCLEOTIDE SEQUENCE [LARGE SCALE GENOMIC DNA]</scope>
    <source>
        <strain evidence="4">cv. WU1-14</strain>
    </source>
</reference>
<evidence type="ECO:0000259" key="2">
    <source>
        <dbReference type="Pfam" id="PF09331"/>
    </source>
</evidence>
<dbReference type="PANTHER" id="PTHR48449:SF1">
    <property type="entry name" value="DUF1985 DOMAIN-CONTAINING PROTEIN"/>
    <property type="match status" value="1"/>
</dbReference>
<keyword evidence="4" id="KW-1185">Reference proteome</keyword>
<feature type="domain" description="DUF1985" evidence="2">
    <location>
        <begin position="65"/>
        <end position="148"/>
    </location>
</feature>